<dbReference type="PANTHER" id="PTHR43744">
    <property type="entry name" value="ABC TRANSPORTER PERMEASE PROTEIN MG189-RELATED-RELATED"/>
    <property type="match status" value="1"/>
</dbReference>
<dbReference type="EMBL" id="JAROCD010000004">
    <property type="protein sequence ID" value="MDN4601418.1"/>
    <property type="molecule type" value="Genomic_DNA"/>
</dbReference>
<feature type="transmembrane region" description="Helical" evidence="7">
    <location>
        <begin position="163"/>
        <end position="184"/>
    </location>
</feature>
<dbReference type="Pfam" id="PF00528">
    <property type="entry name" value="BPD_transp_1"/>
    <property type="match status" value="1"/>
</dbReference>
<organism evidence="10 11">
    <name type="scientific">Paenibacillus vandeheii</name>
    <dbReference type="NCBI Taxonomy" id="3035917"/>
    <lineage>
        <taxon>Bacteria</taxon>
        <taxon>Bacillati</taxon>
        <taxon>Bacillota</taxon>
        <taxon>Bacilli</taxon>
        <taxon>Bacillales</taxon>
        <taxon>Paenibacillaceae</taxon>
        <taxon>Paenibacillus</taxon>
    </lineage>
</organism>
<keyword evidence="2 7" id="KW-0813">Transport</keyword>
<protein>
    <submittedName>
        <fullName evidence="10">Carbohydrate ABC transporter permease</fullName>
    </submittedName>
</protein>
<comment type="subcellular location">
    <subcellularLocation>
        <location evidence="1 7">Cell membrane</location>
        <topology evidence="1 7">Multi-pass membrane protein</topology>
    </subcellularLocation>
</comment>
<feature type="transmembrane region" description="Helical" evidence="7">
    <location>
        <begin position="265"/>
        <end position="286"/>
    </location>
</feature>
<dbReference type="CDD" id="cd06261">
    <property type="entry name" value="TM_PBP2"/>
    <property type="match status" value="1"/>
</dbReference>
<feature type="transmembrane region" description="Helical" evidence="7">
    <location>
        <begin position="205"/>
        <end position="227"/>
    </location>
</feature>
<dbReference type="Proteomes" id="UP001174205">
    <property type="component" value="Unassembled WGS sequence"/>
</dbReference>
<comment type="similarity">
    <text evidence="7">Belongs to the binding-protein-dependent transport system permease family.</text>
</comment>
<dbReference type="InterPro" id="IPR000515">
    <property type="entry name" value="MetI-like"/>
</dbReference>
<evidence type="ECO:0000259" key="9">
    <source>
        <dbReference type="PROSITE" id="PS50928"/>
    </source>
</evidence>
<feature type="domain" description="ABC transmembrane type-1" evidence="9">
    <location>
        <begin position="95"/>
        <end position="287"/>
    </location>
</feature>
<evidence type="ECO:0000256" key="7">
    <source>
        <dbReference type="RuleBase" id="RU363032"/>
    </source>
</evidence>
<feature type="transmembrane region" description="Helical" evidence="7">
    <location>
        <begin position="130"/>
        <end position="151"/>
    </location>
</feature>
<feature type="compositionally biased region" description="Basic and acidic residues" evidence="8">
    <location>
        <begin position="10"/>
        <end position="20"/>
    </location>
</feature>
<evidence type="ECO:0000313" key="11">
    <source>
        <dbReference type="Proteomes" id="UP001174205"/>
    </source>
</evidence>
<evidence type="ECO:0000256" key="1">
    <source>
        <dbReference type="ARBA" id="ARBA00004651"/>
    </source>
</evidence>
<dbReference type="Gene3D" id="1.10.3720.10">
    <property type="entry name" value="MetI-like"/>
    <property type="match status" value="1"/>
</dbReference>
<keyword evidence="3" id="KW-1003">Cell membrane</keyword>
<dbReference type="PROSITE" id="PS50928">
    <property type="entry name" value="ABC_TM1"/>
    <property type="match status" value="1"/>
</dbReference>
<dbReference type="RefSeq" id="WP_301246195.1">
    <property type="nucleotide sequence ID" value="NZ_JAROCD010000004.1"/>
</dbReference>
<evidence type="ECO:0000256" key="2">
    <source>
        <dbReference type="ARBA" id="ARBA00022448"/>
    </source>
</evidence>
<dbReference type="PANTHER" id="PTHR43744:SF12">
    <property type="entry name" value="ABC TRANSPORTER PERMEASE PROTEIN MG189-RELATED"/>
    <property type="match status" value="1"/>
</dbReference>
<gene>
    <name evidence="10" type="ORF">P5G61_09300</name>
</gene>
<feature type="region of interest" description="Disordered" evidence="8">
    <location>
        <begin position="1"/>
        <end position="25"/>
    </location>
</feature>
<keyword evidence="5 7" id="KW-1133">Transmembrane helix</keyword>
<proteinExistence type="inferred from homology"/>
<keyword evidence="4 7" id="KW-0812">Transmembrane</keyword>
<keyword evidence="11" id="KW-1185">Reference proteome</keyword>
<evidence type="ECO:0000256" key="8">
    <source>
        <dbReference type="SAM" id="MobiDB-lite"/>
    </source>
</evidence>
<dbReference type="InterPro" id="IPR035906">
    <property type="entry name" value="MetI-like_sf"/>
</dbReference>
<dbReference type="SUPFAM" id="SSF161098">
    <property type="entry name" value="MetI-like"/>
    <property type="match status" value="1"/>
</dbReference>
<keyword evidence="6 7" id="KW-0472">Membrane</keyword>
<evidence type="ECO:0000256" key="5">
    <source>
        <dbReference type="ARBA" id="ARBA00022989"/>
    </source>
</evidence>
<sequence>MNMTALSKQTRKDNSREQAQKQKFPGGGKGFGTALRYLLLALISLTMAFPFYWMVISGFKTNDEIWQFPPTFWPETFRWSNYVDAWQSAPFFRYILNSTGVAAAICLIQVINSSMMAYALTHMRFRMKGVLTGLILVGYMIPSTAVYLPSYLVLSELKLLDSYTGLIVSNCVSVFSIFLIRQAFMQVSHELVEAGQLDGASHFRILWTIMTPLVRSSFAVMVLITFIDQYNNYFWPMLITKDPNLQLVSAGLRSFFVEGGAYGLAWPQIMAASAFTIAPLLILFLFTQKTIMQSVNITAGVNKN</sequence>
<name>A0ABT8J8J4_9BACL</name>
<evidence type="ECO:0000256" key="3">
    <source>
        <dbReference type="ARBA" id="ARBA00022475"/>
    </source>
</evidence>
<feature type="transmembrane region" description="Helical" evidence="7">
    <location>
        <begin position="94"/>
        <end position="118"/>
    </location>
</feature>
<evidence type="ECO:0000256" key="4">
    <source>
        <dbReference type="ARBA" id="ARBA00022692"/>
    </source>
</evidence>
<accession>A0ABT8J8J4</accession>
<comment type="caution">
    <text evidence="10">The sequence shown here is derived from an EMBL/GenBank/DDBJ whole genome shotgun (WGS) entry which is preliminary data.</text>
</comment>
<reference evidence="10" key="1">
    <citation type="submission" date="2023-03" db="EMBL/GenBank/DDBJ databases">
        <title>MT1 and MT2 Draft Genomes of Novel Species.</title>
        <authorList>
            <person name="Venkateswaran K."/>
        </authorList>
    </citation>
    <scope>NUCLEOTIDE SEQUENCE</scope>
    <source>
        <strain evidence="10">F6_3S_P_1C</strain>
    </source>
</reference>
<evidence type="ECO:0000256" key="6">
    <source>
        <dbReference type="ARBA" id="ARBA00023136"/>
    </source>
</evidence>
<feature type="transmembrane region" description="Helical" evidence="7">
    <location>
        <begin position="37"/>
        <end position="56"/>
    </location>
</feature>
<evidence type="ECO:0000313" key="10">
    <source>
        <dbReference type="EMBL" id="MDN4601418.1"/>
    </source>
</evidence>